<sequence length="88" mass="9573">MLQQEGANTHGHSELVEITEDSAIIRDEYGVRKELDADTIVSANLVSNNDMVDEIKEVCDDVQVIGDAQAVSRLQKAVVDGYKLGVSI</sequence>
<accession>A0A133U557</accession>
<dbReference type="Proteomes" id="UP000070184">
    <property type="component" value="Unassembled WGS sequence"/>
</dbReference>
<protein>
    <submittedName>
        <fullName evidence="1">Uncharacterized protein</fullName>
    </submittedName>
</protein>
<dbReference type="Gene3D" id="3.40.50.720">
    <property type="entry name" value="NAD(P)-binding Rossmann-like Domain"/>
    <property type="match status" value="1"/>
</dbReference>
<dbReference type="InterPro" id="IPR036188">
    <property type="entry name" value="FAD/NAD-bd_sf"/>
</dbReference>
<dbReference type="EMBL" id="LHXK01000043">
    <property type="protein sequence ID" value="KXA89309.1"/>
    <property type="molecule type" value="Genomic_DNA"/>
</dbReference>
<dbReference type="AlphaFoldDB" id="A0A133U557"/>
<evidence type="ECO:0000313" key="1">
    <source>
        <dbReference type="EMBL" id="KXA89309.1"/>
    </source>
</evidence>
<reference evidence="1 2" key="1">
    <citation type="journal article" date="2016" name="Sci. Rep.">
        <title>Metabolic traits of an uncultured archaeal lineage -MSBL1- from brine pools of the Red Sea.</title>
        <authorList>
            <person name="Mwirichia R."/>
            <person name="Alam I."/>
            <person name="Rashid M."/>
            <person name="Vinu M."/>
            <person name="Ba-Alawi W."/>
            <person name="Anthony Kamau A."/>
            <person name="Kamanda Ngugi D."/>
            <person name="Goker M."/>
            <person name="Klenk H.P."/>
            <person name="Bajic V."/>
            <person name="Stingl U."/>
        </authorList>
    </citation>
    <scope>NUCLEOTIDE SEQUENCE [LARGE SCALE GENOMIC DNA]</scope>
    <source>
        <strain evidence="1">SCGC-AAA259B11</strain>
    </source>
</reference>
<comment type="caution">
    <text evidence="1">The sequence shown here is derived from an EMBL/GenBank/DDBJ whole genome shotgun (WGS) entry which is preliminary data.</text>
</comment>
<gene>
    <name evidence="1" type="ORF">AKJ61_03185</name>
</gene>
<proteinExistence type="predicted"/>
<name>A0A133U557_9EURY</name>
<organism evidence="1 2">
    <name type="scientific">candidate division MSBL1 archaeon SCGC-AAA259B11</name>
    <dbReference type="NCBI Taxonomy" id="1698260"/>
    <lineage>
        <taxon>Archaea</taxon>
        <taxon>Methanobacteriati</taxon>
        <taxon>Methanobacteriota</taxon>
        <taxon>candidate division MSBL1</taxon>
    </lineage>
</organism>
<dbReference type="Gene3D" id="3.50.50.60">
    <property type="entry name" value="FAD/NAD(P)-binding domain"/>
    <property type="match status" value="1"/>
</dbReference>
<keyword evidence="2" id="KW-1185">Reference proteome</keyword>
<evidence type="ECO:0000313" key="2">
    <source>
        <dbReference type="Proteomes" id="UP000070184"/>
    </source>
</evidence>